<evidence type="ECO:0000313" key="5">
    <source>
        <dbReference type="Proteomes" id="UP000004671"/>
    </source>
</evidence>
<sequence>MGKKTKINVLHLETALEWRGGQQQIAYLVHGLLRAGINTALVAPPTAKVTDYFRKNALPFLEVKVRHGWDLQAARKIARFIGENRVNILHAHSSHALSLGLLIKLLRPSVKLIASRRVDFSVKKPLIGALKYNNRLIDRIVCISENIANVLTADGVNPAKLSVIYSGIDPDRFKAQPAEDLRKELGIPREHLVVGTVAALVGHKDYPTLLRAAALVVKRYPRVSFCAVGEGADRPQLEGLQRRLGLGDRFRFVGFRSDLDRFYALFDVFALSSYKEGLGTSVLDALACGLPVVASRAGGIGEMIEDEKNGLLVPPRDDQALADALLRLLQDEALRKRLARNARPSVEKFSFNRMVDNHIRLYEQLLTGGGF</sequence>
<evidence type="ECO:0000259" key="2">
    <source>
        <dbReference type="Pfam" id="PF13439"/>
    </source>
</evidence>
<dbReference type="OrthoDB" id="9772485at2"/>
<dbReference type="PANTHER" id="PTHR12526:SF630">
    <property type="entry name" value="GLYCOSYLTRANSFERASE"/>
    <property type="match status" value="1"/>
</dbReference>
<reference evidence="4 5" key="1">
    <citation type="submission" date="2011-09" db="EMBL/GenBank/DDBJ databases">
        <title>The permanent draft genome of Caldithrix abyssi DSM 13497.</title>
        <authorList>
            <consortium name="US DOE Joint Genome Institute (JGI-PGF)"/>
            <person name="Lucas S."/>
            <person name="Han J."/>
            <person name="Lapidus A."/>
            <person name="Bruce D."/>
            <person name="Goodwin L."/>
            <person name="Pitluck S."/>
            <person name="Peters L."/>
            <person name="Kyrpides N."/>
            <person name="Mavromatis K."/>
            <person name="Ivanova N."/>
            <person name="Mikhailova N."/>
            <person name="Chertkov O."/>
            <person name="Detter J.C."/>
            <person name="Tapia R."/>
            <person name="Han C."/>
            <person name="Land M."/>
            <person name="Hauser L."/>
            <person name="Markowitz V."/>
            <person name="Cheng J.-F."/>
            <person name="Hugenholtz P."/>
            <person name="Woyke T."/>
            <person name="Wu D."/>
            <person name="Spring S."/>
            <person name="Brambilla E."/>
            <person name="Klenk H.-P."/>
            <person name="Eisen J.A."/>
        </authorList>
    </citation>
    <scope>NUCLEOTIDE SEQUENCE [LARGE SCALE GENOMIC DNA]</scope>
    <source>
        <strain evidence="4 5">DSM 13497</strain>
    </source>
</reference>
<keyword evidence="5" id="KW-1185">Reference proteome</keyword>
<dbReference type="eggNOG" id="COG0438">
    <property type="taxonomic scope" value="Bacteria"/>
</dbReference>
<organism evidence="4 5">
    <name type="scientific">Caldithrix abyssi DSM 13497</name>
    <dbReference type="NCBI Taxonomy" id="880073"/>
    <lineage>
        <taxon>Bacteria</taxon>
        <taxon>Pseudomonadati</taxon>
        <taxon>Calditrichota</taxon>
        <taxon>Calditrichia</taxon>
        <taxon>Calditrichales</taxon>
        <taxon>Calditrichaceae</taxon>
        <taxon>Caldithrix</taxon>
    </lineage>
</organism>
<dbReference type="SUPFAM" id="SSF53756">
    <property type="entry name" value="UDP-Glycosyltransferase/glycogen phosphorylase"/>
    <property type="match status" value="1"/>
</dbReference>
<dbReference type="EMBL" id="CM001402">
    <property type="protein sequence ID" value="EHO42564.1"/>
    <property type="molecule type" value="Genomic_DNA"/>
</dbReference>
<evidence type="ECO:0000259" key="1">
    <source>
        <dbReference type="Pfam" id="PF00534"/>
    </source>
</evidence>
<dbReference type="PANTHER" id="PTHR12526">
    <property type="entry name" value="GLYCOSYLTRANSFERASE"/>
    <property type="match status" value="1"/>
</dbReference>
<dbReference type="GO" id="GO:0016757">
    <property type="term" value="F:glycosyltransferase activity"/>
    <property type="evidence" value="ECO:0007669"/>
    <property type="project" value="InterPro"/>
</dbReference>
<dbReference type="PaxDb" id="880073-Calab_2957"/>
<proteinExistence type="predicted"/>
<dbReference type="RefSeq" id="WP_006929921.1">
    <property type="nucleotide sequence ID" value="NZ_CM001402.1"/>
</dbReference>
<dbReference type="InParanoid" id="H1XSL6"/>
<dbReference type="InterPro" id="IPR001296">
    <property type="entry name" value="Glyco_trans_1"/>
</dbReference>
<dbReference type="Proteomes" id="UP000004671">
    <property type="component" value="Chromosome"/>
</dbReference>
<dbReference type="HOGENOM" id="CLU_009583_0_3_0"/>
<gene>
    <name evidence="3" type="ORF">Cabys_1824</name>
    <name evidence="4" type="ORF">Calab_2957</name>
</gene>
<accession>H1XSL6</accession>
<evidence type="ECO:0000313" key="3">
    <source>
        <dbReference type="EMBL" id="APF18573.1"/>
    </source>
</evidence>
<dbReference type="Pfam" id="PF13439">
    <property type="entry name" value="Glyco_transf_4"/>
    <property type="match status" value="1"/>
</dbReference>
<feature type="domain" description="Glycosyl transferase family 1" evidence="1">
    <location>
        <begin position="179"/>
        <end position="343"/>
    </location>
</feature>
<protein>
    <submittedName>
        <fullName evidence="4">Glycosyl transferase group 1</fullName>
    </submittedName>
    <submittedName>
        <fullName evidence="3">Glycosyltransferase involved in cell wall bisynthesis</fullName>
    </submittedName>
</protein>
<name>H1XSL6_CALAY</name>
<feature type="domain" description="Glycosyltransferase subfamily 4-like N-terminal" evidence="2">
    <location>
        <begin position="19"/>
        <end position="172"/>
    </location>
</feature>
<evidence type="ECO:0000313" key="6">
    <source>
        <dbReference type="Proteomes" id="UP000183868"/>
    </source>
</evidence>
<dbReference type="InterPro" id="IPR028098">
    <property type="entry name" value="Glyco_trans_4-like_N"/>
</dbReference>
<dbReference type="FunCoup" id="H1XSL6">
    <property type="interactions" value="253"/>
</dbReference>
<reference evidence="3 6" key="2">
    <citation type="submission" date="2016-11" db="EMBL/GenBank/DDBJ databases">
        <title>Genomic analysis of Caldithrix abyssi and proposal of a novel bacterial phylum Caldithrichaeota.</title>
        <authorList>
            <person name="Kublanov I."/>
            <person name="Sigalova O."/>
            <person name="Gavrilov S."/>
            <person name="Lebedinsky A."/>
            <person name="Ivanova N."/>
            <person name="Daum C."/>
            <person name="Reddy T."/>
            <person name="Klenk H.P."/>
            <person name="Goker M."/>
            <person name="Reva O."/>
            <person name="Miroshnichenko M."/>
            <person name="Kyprides N."/>
            <person name="Woyke T."/>
            <person name="Gelfand M."/>
        </authorList>
    </citation>
    <scope>NUCLEOTIDE SEQUENCE [LARGE SCALE GENOMIC DNA]</scope>
    <source>
        <strain evidence="3 6">LF13</strain>
    </source>
</reference>
<dbReference type="KEGG" id="caby:Cabys_1824"/>
<dbReference type="Pfam" id="PF00534">
    <property type="entry name" value="Glycos_transf_1"/>
    <property type="match status" value="1"/>
</dbReference>
<dbReference type="CDD" id="cd03811">
    <property type="entry name" value="GT4_GT28_WabH-like"/>
    <property type="match status" value="1"/>
</dbReference>
<evidence type="ECO:0000313" key="4">
    <source>
        <dbReference type="EMBL" id="EHO42564.1"/>
    </source>
</evidence>
<dbReference type="Gene3D" id="3.40.50.2000">
    <property type="entry name" value="Glycogen Phosphorylase B"/>
    <property type="match status" value="2"/>
</dbReference>
<dbReference type="STRING" id="880073.Cabys_1824"/>
<keyword evidence="4" id="KW-0808">Transferase</keyword>
<dbReference type="AlphaFoldDB" id="H1XSL6"/>
<dbReference type="EMBL" id="CP018099">
    <property type="protein sequence ID" value="APF18573.1"/>
    <property type="molecule type" value="Genomic_DNA"/>
</dbReference>
<dbReference type="Proteomes" id="UP000183868">
    <property type="component" value="Chromosome"/>
</dbReference>